<dbReference type="PANTHER" id="PTHR45228:SF4">
    <property type="entry name" value="LIPOPROTEIN"/>
    <property type="match status" value="1"/>
</dbReference>
<dbReference type="AlphaFoldDB" id="A0A2A9HJG9"/>
<dbReference type="SUPFAM" id="SSF109604">
    <property type="entry name" value="HD-domain/PDEase-like"/>
    <property type="match status" value="1"/>
</dbReference>
<keyword evidence="1" id="KW-0472">Membrane</keyword>
<evidence type="ECO:0000313" key="4">
    <source>
        <dbReference type="Proteomes" id="UP000223071"/>
    </source>
</evidence>
<evidence type="ECO:0000256" key="1">
    <source>
        <dbReference type="SAM" id="Phobius"/>
    </source>
</evidence>
<dbReference type="PANTHER" id="PTHR45228">
    <property type="entry name" value="CYCLIC DI-GMP PHOSPHODIESTERASE TM_0186-RELATED"/>
    <property type="match status" value="1"/>
</dbReference>
<sequence>MMRPRSWLLLSMGAVLVPLVGFAAMKLVPGWDPMLVYPVEHFWVVSAAALLSALVGTGLAMSVESVRTTRTVYLALGFVAIAMVFATHGLGTPGLLIPETDYPYAVIISAGLSQFLGAIFIALSVVPRRWPGGTFVQRHSTDVLAAGLAVLAAYLVSMVLRPELWDFVPRSRSWDSVLAGTTIALLGIAGWRYFQAWRLTELPGQLAMVTALGLLGVAQLSMYYSDLWQLSWWLYHGLLLMAFLVVIGGWAIEAARAKSLIVFARALELRDSLDEVRSIADVRVLESLEEAVERKDAYTRHHMGRVAEFAEGLARELRLPERQVMVCAAAGRIHDVGKITVPDAVLLKPGKLTPEEFEVMKHHTVRGAHIAKLHPELEGLAAVIRAHHERFAGGGYPDGLKGEQIPIEARVVAVGDTFDALTSTRVYRPKRPVSEALEELRRVAGTQLDPDCVEAFIRWLERTGRLDDYTLGASRPAA</sequence>
<dbReference type="SMART" id="SM00471">
    <property type="entry name" value="HDc"/>
    <property type="match status" value="1"/>
</dbReference>
<organism evidence="3 4">
    <name type="scientific">Tepidiforma thermophila (strain KCTC 52669 / CGMCC 1.13589 / G233)</name>
    <dbReference type="NCBI Taxonomy" id="2761530"/>
    <lineage>
        <taxon>Bacteria</taxon>
        <taxon>Bacillati</taxon>
        <taxon>Chloroflexota</taxon>
        <taxon>Tepidiformia</taxon>
        <taxon>Tepidiformales</taxon>
        <taxon>Tepidiformaceae</taxon>
        <taxon>Tepidiforma</taxon>
    </lineage>
</organism>
<protein>
    <submittedName>
        <fullName evidence="3">HD domain-containing protein</fullName>
    </submittedName>
</protein>
<keyword evidence="1" id="KW-1133">Transmembrane helix</keyword>
<feature type="transmembrane region" description="Helical" evidence="1">
    <location>
        <begin position="173"/>
        <end position="194"/>
    </location>
</feature>
<keyword evidence="4" id="KW-1185">Reference proteome</keyword>
<dbReference type="InterPro" id="IPR052020">
    <property type="entry name" value="Cyclic_di-GMP/3'3'-cGAMP_PDE"/>
</dbReference>
<feature type="transmembrane region" description="Helical" evidence="1">
    <location>
        <begin position="143"/>
        <end position="161"/>
    </location>
</feature>
<reference evidence="3 4" key="1">
    <citation type="submission" date="2017-09" db="EMBL/GenBank/DDBJ databases">
        <title>Sequencing the genomes of two abundant thermophiles in Great Basin hot springs: Thermocrinis jamiesonii and novel Chloroflexi Thermoflexus hugenholtzii.</title>
        <authorList>
            <person name="Hedlund B."/>
        </authorList>
    </citation>
    <scope>NUCLEOTIDE SEQUENCE [LARGE SCALE GENOMIC DNA]</scope>
    <source>
        <strain evidence="3 4">G233</strain>
    </source>
</reference>
<feature type="transmembrane region" description="Helical" evidence="1">
    <location>
        <begin position="206"/>
        <end position="224"/>
    </location>
</feature>
<gene>
    <name evidence="3" type="ORF">A9A59_2412</name>
</gene>
<dbReference type="CDD" id="cd00077">
    <property type="entry name" value="HDc"/>
    <property type="match status" value="1"/>
</dbReference>
<name>A0A2A9HJG9_TEPT2</name>
<accession>A0A2A9HJG9</accession>
<feature type="transmembrane region" description="Helical" evidence="1">
    <location>
        <begin position="42"/>
        <end position="60"/>
    </location>
</feature>
<evidence type="ECO:0000313" key="3">
    <source>
        <dbReference type="EMBL" id="PFG75146.1"/>
    </source>
</evidence>
<keyword evidence="1" id="KW-0812">Transmembrane</keyword>
<dbReference type="EMBL" id="PDJQ01000001">
    <property type="protein sequence ID" value="PFG75146.1"/>
    <property type="molecule type" value="Genomic_DNA"/>
</dbReference>
<dbReference type="InterPro" id="IPR003607">
    <property type="entry name" value="HD/PDEase_dom"/>
</dbReference>
<evidence type="ECO:0000259" key="2">
    <source>
        <dbReference type="PROSITE" id="PS51832"/>
    </source>
</evidence>
<dbReference type="Pfam" id="PF13487">
    <property type="entry name" value="HD_5"/>
    <property type="match status" value="1"/>
</dbReference>
<feature type="transmembrane region" description="Helical" evidence="1">
    <location>
        <begin position="72"/>
        <end position="90"/>
    </location>
</feature>
<dbReference type="Proteomes" id="UP000223071">
    <property type="component" value="Unassembled WGS sequence"/>
</dbReference>
<dbReference type="Gene3D" id="1.10.3210.10">
    <property type="entry name" value="Hypothetical protein af1432"/>
    <property type="match status" value="1"/>
</dbReference>
<dbReference type="InterPro" id="IPR037522">
    <property type="entry name" value="HD_GYP_dom"/>
</dbReference>
<comment type="caution">
    <text evidence="3">The sequence shown here is derived from an EMBL/GenBank/DDBJ whole genome shotgun (WGS) entry which is preliminary data.</text>
</comment>
<proteinExistence type="predicted"/>
<feature type="domain" description="HD-GYP" evidence="2">
    <location>
        <begin position="277"/>
        <end position="472"/>
    </location>
</feature>
<feature type="transmembrane region" description="Helical" evidence="1">
    <location>
        <begin position="230"/>
        <end position="252"/>
    </location>
</feature>
<dbReference type="PROSITE" id="PS51832">
    <property type="entry name" value="HD_GYP"/>
    <property type="match status" value="1"/>
</dbReference>
<feature type="transmembrane region" description="Helical" evidence="1">
    <location>
        <begin position="102"/>
        <end position="123"/>
    </location>
</feature>